<dbReference type="GO" id="GO:0000423">
    <property type="term" value="P:mitophagy"/>
    <property type="evidence" value="ECO:0007669"/>
    <property type="project" value="TreeGrafter"/>
</dbReference>
<proteinExistence type="inferred from homology"/>
<dbReference type="GO" id="GO:0043548">
    <property type="term" value="F:phosphatidylinositol 3-kinase binding"/>
    <property type="evidence" value="ECO:0007669"/>
    <property type="project" value="TreeGrafter"/>
</dbReference>
<name>A0AAN7WSA2_9SACH</name>
<comment type="similarity">
    <text evidence="1">Belongs to the beclin family.</text>
</comment>
<reference evidence="7" key="1">
    <citation type="submission" date="2023-07" db="EMBL/GenBank/DDBJ databases">
        <title>A draft genome of Kazachstania heterogenica Y-27499.</title>
        <authorList>
            <person name="Donic C."/>
            <person name="Kralova J.S."/>
            <person name="Fidel L."/>
            <person name="Ben-Dor S."/>
            <person name="Jung S."/>
        </authorList>
    </citation>
    <scope>NUCLEOTIDE SEQUENCE [LARGE SCALE GENOMIC DNA]</scope>
    <source>
        <strain evidence="7">Y27499</strain>
    </source>
</reference>
<dbReference type="EMBL" id="JAWIZZ010000053">
    <property type="protein sequence ID" value="KAK5778723.1"/>
    <property type="molecule type" value="Genomic_DNA"/>
</dbReference>
<dbReference type="GO" id="GO:0006995">
    <property type="term" value="P:cellular response to nitrogen starvation"/>
    <property type="evidence" value="ECO:0007669"/>
    <property type="project" value="TreeGrafter"/>
</dbReference>
<dbReference type="PANTHER" id="PTHR12768:SF4">
    <property type="entry name" value="BECLIN-1"/>
    <property type="match status" value="1"/>
</dbReference>
<dbReference type="AlphaFoldDB" id="A0AAN7WSA2"/>
<evidence type="ECO:0000313" key="7">
    <source>
        <dbReference type="Proteomes" id="UP001306508"/>
    </source>
</evidence>
<dbReference type="Pfam" id="PF17675">
    <property type="entry name" value="APG6_N"/>
    <property type="match status" value="1"/>
</dbReference>
<feature type="region of interest" description="Disordered" evidence="3">
    <location>
        <begin position="101"/>
        <end position="121"/>
    </location>
</feature>
<sequence length="539" mass="62188">MISTQEDHSLRCQKCHLPLQLDLSLLDLSLSQRNLIVTSIGDQDTTETILHGDYFPKERLNKLKNVISSSRINRLSSLNNNSEKDQPTVPVVTRNENSQVDDGKFETDVGSSKSGLQSTLNSGKTLSTQISTLSNIFNILSSKSSIDYPICQDCCDILIQKLKKDYNETLEEKELYSQFLERLKRQHSIQSKDDILTKPNDHKDIKRDNTGSFNNITEELDLEYEDVLKEKDLLLEKLQQLEEDEENLDREISKLTEKLKKKNLEDDSLMEEINLQEVSQYEFQIELQNIQNQYETSLNNLDLLRKTNIYNETFKISHKGPFGTINGLRLGSIYKIPVSWKEINAALGQVVLLLRLLSDQLNYPLKNYRLEPLGSYSKILKYDITIKNWTTLEVYYDENFKFTKLFHSETNFDKSLESLLDIVQQLSQYILNPVQNSIFTANNTQDRNNSESATTNNIENRLSNESKYVQRSSLTKTNVNNTTIDELPYPIFDGKINSLSVTLYGKEPDIKWTTAMKFLLTNLKWLLLLSTKNLDIVSQ</sequence>
<evidence type="ECO:0000313" key="6">
    <source>
        <dbReference type="EMBL" id="KAK5778723.1"/>
    </source>
</evidence>
<evidence type="ECO:0000259" key="4">
    <source>
        <dbReference type="Pfam" id="PF04111"/>
    </source>
</evidence>
<protein>
    <recommendedName>
        <fullName evidence="8">Autophagy-related protein 6</fullName>
    </recommendedName>
</protein>
<dbReference type="GO" id="GO:0034272">
    <property type="term" value="C:phosphatidylinositol 3-kinase complex, class III, type II"/>
    <property type="evidence" value="ECO:0007669"/>
    <property type="project" value="TreeGrafter"/>
</dbReference>
<evidence type="ECO:0008006" key="8">
    <source>
        <dbReference type="Google" id="ProtNLM"/>
    </source>
</evidence>
<dbReference type="Pfam" id="PF04111">
    <property type="entry name" value="APG6"/>
    <property type="match status" value="1"/>
</dbReference>
<dbReference type="Gene3D" id="1.10.418.40">
    <property type="entry name" value="Autophagy protein 6/Beclin 1"/>
    <property type="match status" value="1"/>
</dbReference>
<comment type="caution">
    <text evidence="6">The sequence shown here is derived from an EMBL/GenBank/DDBJ whole genome shotgun (WGS) entry which is preliminary data.</text>
</comment>
<dbReference type="InterPro" id="IPR040455">
    <property type="entry name" value="Atg6_BARA"/>
</dbReference>
<gene>
    <name evidence="6" type="ORF">RI543_004395</name>
</gene>
<evidence type="ECO:0000259" key="5">
    <source>
        <dbReference type="Pfam" id="PF17675"/>
    </source>
</evidence>
<keyword evidence="2" id="KW-0175">Coiled coil</keyword>
<keyword evidence="7" id="KW-1185">Reference proteome</keyword>
<evidence type="ECO:0000256" key="2">
    <source>
        <dbReference type="SAM" id="Coils"/>
    </source>
</evidence>
<dbReference type="InterPro" id="IPR038274">
    <property type="entry name" value="Atg6/Beclin_C_sf"/>
</dbReference>
<evidence type="ECO:0000256" key="1">
    <source>
        <dbReference type="ARBA" id="ARBA00005965"/>
    </source>
</evidence>
<dbReference type="InterPro" id="IPR007243">
    <property type="entry name" value="Atg6/Beclin"/>
</dbReference>
<dbReference type="GO" id="GO:0000407">
    <property type="term" value="C:phagophore assembly site"/>
    <property type="evidence" value="ECO:0007669"/>
    <property type="project" value="TreeGrafter"/>
</dbReference>
<dbReference type="InterPro" id="IPR041691">
    <property type="entry name" value="Atg6/beclin_CC"/>
</dbReference>
<accession>A0AAN7WSA2</accession>
<organism evidence="6 7">
    <name type="scientific">Arxiozyma heterogenica</name>
    <dbReference type="NCBI Taxonomy" id="278026"/>
    <lineage>
        <taxon>Eukaryota</taxon>
        <taxon>Fungi</taxon>
        <taxon>Dikarya</taxon>
        <taxon>Ascomycota</taxon>
        <taxon>Saccharomycotina</taxon>
        <taxon>Saccharomycetes</taxon>
        <taxon>Saccharomycetales</taxon>
        <taxon>Saccharomycetaceae</taxon>
        <taxon>Arxiozyma</taxon>
    </lineage>
</organism>
<dbReference type="GO" id="GO:0030674">
    <property type="term" value="F:protein-macromolecule adaptor activity"/>
    <property type="evidence" value="ECO:0007669"/>
    <property type="project" value="TreeGrafter"/>
</dbReference>
<feature type="domain" description="Atg6/beclin coiled-coil" evidence="5">
    <location>
        <begin position="149"/>
        <end position="301"/>
    </location>
</feature>
<dbReference type="GO" id="GO:0034271">
    <property type="term" value="C:phosphatidylinositol 3-kinase complex, class III, type I"/>
    <property type="evidence" value="ECO:0007669"/>
    <property type="project" value="TreeGrafter"/>
</dbReference>
<feature type="compositionally biased region" description="Polar residues" evidence="3">
    <location>
        <begin position="109"/>
        <end position="121"/>
    </location>
</feature>
<dbReference type="GO" id="GO:0000045">
    <property type="term" value="P:autophagosome assembly"/>
    <property type="evidence" value="ECO:0007669"/>
    <property type="project" value="TreeGrafter"/>
</dbReference>
<dbReference type="Gene3D" id="6.10.250.3110">
    <property type="match status" value="1"/>
</dbReference>
<evidence type="ECO:0000256" key="3">
    <source>
        <dbReference type="SAM" id="MobiDB-lite"/>
    </source>
</evidence>
<dbReference type="Proteomes" id="UP001306508">
    <property type="component" value="Unassembled WGS sequence"/>
</dbReference>
<dbReference type="GO" id="GO:0045324">
    <property type="term" value="P:late endosome to vacuole transport"/>
    <property type="evidence" value="ECO:0007669"/>
    <property type="project" value="TreeGrafter"/>
</dbReference>
<feature type="domain" description="Atg6 BARA" evidence="4">
    <location>
        <begin position="304"/>
        <end position="530"/>
    </location>
</feature>
<feature type="coiled-coil region" evidence="2">
    <location>
        <begin position="224"/>
        <end position="307"/>
    </location>
</feature>
<dbReference type="PANTHER" id="PTHR12768">
    <property type="entry name" value="BECLIN 1"/>
    <property type="match status" value="1"/>
</dbReference>